<evidence type="ECO:0000256" key="4">
    <source>
        <dbReference type="ARBA" id="ARBA00022807"/>
    </source>
</evidence>
<evidence type="ECO:0000313" key="7">
    <source>
        <dbReference type="Proteomes" id="UP000663879"/>
    </source>
</evidence>
<dbReference type="Pfam" id="PF02902">
    <property type="entry name" value="Peptidase_C48"/>
    <property type="match status" value="1"/>
</dbReference>
<name>A0A814IE19_9BILA</name>
<dbReference type="Gene3D" id="3.40.395.10">
    <property type="entry name" value="Adenoviral Proteinase, Chain A"/>
    <property type="match status" value="1"/>
</dbReference>
<evidence type="ECO:0000259" key="5">
    <source>
        <dbReference type="PROSITE" id="PS50600"/>
    </source>
</evidence>
<keyword evidence="3" id="KW-0378">Hydrolase</keyword>
<dbReference type="EMBL" id="CAJNOC010004485">
    <property type="protein sequence ID" value="CAF1023263.1"/>
    <property type="molecule type" value="Genomic_DNA"/>
</dbReference>
<reference evidence="6" key="1">
    <citation type="submission" date="2021-02" db="EMBL/GenBank/DDBJ databases">
        <authorList>
            <person name="Nowell W R."/>
        </authorList>
    </citation>
    <scope>NUCLEOTIDE SEQUENCE</scope>
    <source>
        <strain evidence="6">Ploen Becks lab</strain>
    </source>
</reference>
<dbReference type="InterPro" id="IPR003653">
    <property type="entry name" value="Peptidase_C48_C"/>
</dbReference>
<dbReference type="AlphaFoldDB" id="A0A814IE19"/>
<gene>
    <name evidence="6" type="ORF">OXX778_LOCUS17487</name>
</gene>
<keyword evidence="4" id="KW-0788">Thiol protease</keyword>
<protein>
    <recommendedName>
        <fullName evidence="5">Ubiquitin-like protease family profile domain-containing protein</fullName>
    </recommendedName>
</protein>
<evidence type="ECO:0000256" key="3">
    <source>
        <dbReference type="ARBA" id="ARBA00022801"/>
    </source>
</evidence>
<dbReference type="SUPFAM" id="SSF54001">
    <property type="entry name" value="Cysteine proteinases"/>
    <property type="match status" value="1"/>
</dbReference>
<dbReference type="InterPro" id="IPR038765">
    <property type="entry name" value="Papain-like_cys_pep_sf"/>
</dbReference>
<dbReference type="GO" id="GO:0016926">
    <property type="term" value="P:protein desumoylation"/>
    <property type="evidence" value="ECO:0007669"/>
    <property type="project" value="TreeGrafter"/>
</dbReference>
<comment type="caution">
    <text evidence="6">The sequence shown here is derived from an EMBL/GenBank/DDBJ whole genome shotgun (WGS) entry which is preliminary data.</text>
</comment>
<dbReference type="GO" id="GO:0005634">
    <property type="term" value="C:nucleus"/>
    <property type="evidence" value="ECO:0007669"/>
    <property type="project" value="TreeGrafter"/>
</dbReference>
<proteinExistence type="inferred from homology"/>
<keyword evidence="7" id="KW-1185">Reference proteome</keyword>
<sequence length="155" mass="18531">MKQKSYFGRFKRNKKAQPPPKWVIKELNSADYFLMPILLDDNHWSLVFIDTIKQKLTNLDSYYEPSQLVLDQIKNHFNNLLPKLNNLINWNSTEYKVPKQNNVTDCGVYLCLYSRYLCTKKKKFDFSQDHIPNLRKHIESEIRAGEIIKIDKPYF</sequence>
<dbReference type="PANTHER" id="PTHR12606">
    <property type="entry name" value="SENTRIN/SUMO-SPECIFIC PROTEASE"/>
    <property type="match status" value="1"/>
</dbReference>
<organism evidence="6 7">
    <name type="scientific">Brachionus calyciflorus</name>
    <dbReference type="NCBI Taxonomy" id="104777"/>
    <lineage>
        <taxon>Eukaryota</taxon>
        <taxon>Metazoa</taxon>
        <taxon>Spiralia</taxon>
        <taxon>Gnathifera</taxon>
        <taxon>Rotifera</taxon>
        <taxon>Eurotatoria</taxon>
        <taxon>Monogononta</taxon>
        <taxon>Pseudotrocha</taxon>
        <taxon>Ploima</taxon>
        <taxon>Brachionidae</taxon>
        <taxon>Brachionus</taxon>
    </lineage>
</organism>
<dbReference type="GO" id="GO:0006508">
    <property type="term" value="P:proteolysis"/>
    <property type="evidence" value="ECO:0007669"/>
    <property type="project" value="UniProtKB-KW"/>
</dbReference>
<evidence type="ECO:0000256" key="1">
    <source>
        <dbReference type="ARBA" id="ARBA00005234"/>
    </source>
</evidence>
<keyword evidence="2" id="KW-0645">Protease</keyword>
<comment type="similarity">
    <text evidence="1">Belongs to the peptidase C48 family.</text>
</comment>
<evidence type="ECO:0000256" key="2">
    <source>
        <dbReference type="ARBA" id="ARBA00022670"/>
    </source>
</evidence>
<dbReference type="GO" id="GO:0016929">
    <property type="term" value="F:deSUMOylase activity"/>
    <property type="evidence" value="ECO:0007669"/>
    <property type="project" value="TreeGrafter"/>
</dbReference>
<dbReference type="PROSITE" id="PS50600">
    <property type="entry name" value="ULP_PROTEASE"/>
    <property type="match status" value="1"/>
</dbReference>
<dbReference type="PANTHER" id="PTHR12606:SF1">
    <property type="entry name" value="UBIQUITIN-LIKE-SPECIFIC PROTEASE 1A"/>
    <property type="match status" value="1"/>
</dbReference>
<dbReference type="OrthoDB" id="1939479at2759"/>
<evidence type="ECO:0000313" key="6">
    <source>
        <dbReference type="EMBL" id="CAF1023263.1"/>
    </source>
</evidence>
<feature type="domain" description="Ubiquitin-like protease family profile" evidence="5">
    <location>
        <begin position="1"/>
        <end position="117"/>
    </location>
</feature>
<accession>A0A814IE19</accession>
<dbReference type="Proteomes" id="UP000663879">
    <property type="component" value="Unassembled WGS sequence"/>
</dbReference>